<dbReference type="AlphaFoldDB" id="A0A133XFF3"/>
<comment type="caution">
    <text evidence="1">The sequence shown here is derived from an EMBL/GenBank/DDBJ whole genome shotgun (WGS) entry which is preliminary data.</text>
</comment>
<gene>
    <name evidence="1" type="ORF">AT959_17215</name>
</gene>
<organism evidence="1 2">
    <name type="scientific">Dechloromonas denitrificans</name>
    <dbReference type="NCBI Taxonomy" id="281362"/>
    <lineage>
        <taxon>Bacteria</taxon>
        <taxon>Pseudomonadati</taxon>
        <taxon>Pseudomonadota</taxon>
        <taxon>Betaproteobacteria</taxon>
        <taxon>Rhodocyclales</taxon>
        <taxon>Azonexaceae</taxon>
        <taxon>Dechloromonas</taxon>
    </lineage>
</organism>
<name>A0A133XFF3_9RHOO</name>
<evidence type="ECO:0000313" key="2">
    <source>
        <dbReference type="Proteomes" id="UP000070186"/>
    </source>
</evidence>
<evidence type="ECO:0000313" key="1">
    <source>
        <dbReference type="EMBL" id="KXB29671.1"/>
    </source>
</evidence>
<protein>
    <recommendedName>
        <fullName evidence="3">Thymidine phosphorylase</fullName>
    </recommendedName>
</protein>
<dbReference type="Proteomes" id="UP000070186">
    <property type="component" value="Unassembled WGS sequence"/>
</dbReference>
<sequence length="676" mass="72904">MQILRDCRMLYLKQLGQLLQEAEPVSARAVQAFQQTVGAYFDEMVSTGRRSSFEDAKGLTASRISLVGESDLELEIRLGEFSAHLMERTGGDLWRVYLRFVTLLDRPDLSTADNPVGPRGIALGLTDLCNELGEGHDQTLERIDRLEDYFAKNLTVLYASLNDFLAGNKVGAAQAAIVTASDSAGASGTPVNTPNPAALLQRQLLGPAGEAALPIAGPAAHLFSQAMLERLLTRLDELDKPARPTPVSNFSPTATSPSLETLIPGLFTAEPAPSATPQPLDSDRLGIPSGAPEAATIDAIARIFEAIFASPTLPDPIKSALASLQIPTLKAAMLDAAFFTTENHPARLLLDKMARAALGLAHEVSARHPLCVDIQAIASRARTEFRNDNQVFNARIGELNALIAGRDKAAELAAEAYLPLLYQLDRRKQAERRARQVIDGYLRPDVPASIVGFLHQHWLKVLVVNWMEGGEQSTDWQENLALIGNLLWSIEPKAEIDDRKRLAKMLPALLQRLNAGMARIGLPEETQGAFLDTCFALQTAAMRATGAPPPVPADQTPAIPAAAKPGVSELSAGHLLLKIIDLSGNQAEASRLRAAVRPGVWLSLTLNGKPPICGRLCQISPESGMLLLANPDWQFALAIHPNILEQMLKAGRAQLSSNESLFNSAAEQALRRTESA</sequence>
<dbReference type="InterPro" id="IPR012434">
    <property type="entry name" value="DUF1631"/>
</dbReference>
<reference evidence="1 2" key="1">
    <citation type="submission" date="2015-12" db="EMBL/GenBank/DDBJ databases">
        <title>Nitrous oxide reduction kinetics distinguish bacteria harboring typical versus atypical NosZ.</title>
        <authorList>
            <person name="Yoon S."/>
            <person name="Nissen S."/>
            <person name="Park D."/>
            <person name="Sanford R.A."/>
            <person name="Loeffler F.E."/>
        </authorList>
    </citation>
    <scope>NUCLEOTIDE SEQUENCE [LARGE SCALE GENOMIC DNA]</scope>
    <source>
        <strain evidence="1 2">ATCC BAA-841</strain>
    </source>
</reference>
<dbReference type="EMBL" id="LODL01000035">
    <property type="protein sequence ID" value="KXB29671.1"/>
    <property type="molecule type" value="Genomic_DNA"/>
</dbReference>
<evidence type="ECO:0008006" key="3">
    <source>
        <dbReference type="Google" id="ProtNLM"/>
    </source>
</evidence>
<dbReference type="Pfam" id="PF07793">
    <property type="entry name" value="DUF1631"/>
    <property type="match status" value="1"/>
</dbReference>
<accession>A0A133XFF3</accession>
<proteinExistence type="predicted"/>
<keyword evidence="2" id="KW-1185">Reference proteome</keyword>
<dbReference type="STRING" id="281362.AT959_17215"/>